<protein>
    <recommendedName>
        <fullName evidence="4">Integral membrane protein</fullName>
    </recommendedName>
</protein>
<dbReference type="Proteomes" id="UP000008366">
    <property type="component" value="Unassembled WGS sequence"/>
</dbReference>
<dbReference type="AlphaFoldDB" id="K6WTU5"/>
<sequence length="164" mass="16898">MATHTPESAAPQAPRTADPTIGRLVNDALVDVSTLFRSEIALAKAEVTNDAKKAGKAGAMFAAAGFIAVFGFLFLLHTIAMGIIAVGLAPWLAYLIVTLVLFLVAGILGLVGKSALKGFKGKPEAAINQAQKTVDDLKLAATGERTAALRLADPHAHGATGVKK</sequence>
<keyword evidence="1" id="KW-0812">Transmembrane</keyword>
<name>K6WTU5_9MICO</name>
<comment type="caution">
    <text evidence="2">The sequence shown here is derived from an EMBL/GenBank/DDBJ whole genome shotgun (WGS) entry which is preliminary data.</text>
</comment>
<dbReference type="eggNOG" id="ENOG50332VJ">
    <property type="taxonomic scope" value="Bacteria"/>
</dbReference>
<evidence type="ECO:0000256" key="1">
    <source>
        <dbReference type="SAM" id="Phobius"/>
    </source>
</evidence>
<reference evidence="2 3" key="1">
    <citation type="submission" date="2012-08" db="EMBL/GenBank/DDBJ databases">
        <title>Whole genome shotgun sequence of Kineosphaera limosa NBRC 100340.</title>
        <authorList>
            <person name="Yoshida I."/>
            <person name="Isaki S."/>
            <person name="Hosoyama A."/>
            <person name="Tsuchikane K."/>
            <person name="Katsumata H."/>
            <person name="Ando Y."/>
            <person name="Ohji S."/>
            <person name="Hamada M."/>
            <person name="Tamura T."/>
            <person name="Yamazoe A."/>
            <person name="Yamazaki S."/>
            <person name="Fujita N."/>
        </authorList>
    </citation>
    <scope>NUCLEOTIDE SEQUENCE [LARGE SCALE GENOMIC DNA]</scope>
    <source>
        <strain evidence="2 3">NBRC 100340</strain>
    </source>
</reference>
<feature type="transmembrane region" description="Helical" evidence="1">
    <location>
        <begin position="91"/>
        <end position="112"/>
    </location>
</feature>
<dbReference type="EMBL" id="BAHD01000062">
    <property type="protein sequence ID" value="GAB97271.1"/>
    <property type="molecule type" value="Genomic_DNA"/>
</dbReference>
<keyword evidence="3" id="KW-1185">Reference proteome</keyword>
<dbReference type="InterPro" id="IPR009937">
    <property type="entry name" value="Phage_holin_3_6"/>
</dbReference>
<keyword evidence="1" id="KW-1133">Transmembrane helix</keyword>
<feature type="transmembrane region" description="Helical" evidence="1">
    <location>
        <begin position="61"/>
        <end position="85"/>
    </location>
</feature>
<accession>K6WTU5</accession>
<proteinExistence type="predicted"/>
<evidence type="ECO:0000313" key="3">
    <source>
        <dbReference type="Proteomes" id="UP000008366"/>
    </source>
</evidence>
<gene>
    <name evidence="2" type="ORF">KILIM_062_00180</name>
</gene>
<dbReference type="OrthoDB" id="3828498at2"/>
<keyword evidence="1" id="KW-0472">Membrane</keyword>
<evidence type="ECO:0000313" key="2">
    <source>
        <dbReference type="EMBL" id="GAB97271.1"/>
    </source>
</evidence>
<evidence type="ECO:0008006" key="4">
    <source>
        <dbReference type="Google" id="ProtNLM"/>
    </source>
</evidence>
<dbReference type="Pfam" id="PF07332">
    <property type="entry name" value="Phage_holin_3_6"/>
    <property type="match status" value="1"/>
</dbReference>
<dbReference type="RefSeq" id="WP_006593803.1">
    <property type="nucleotide sequence ID" value="NZ_BAHD01000062.1"/>
</dbReference>
<dbReference type="STRING" id="1184609.KILIM_062_00180"/>
<organism evidence="2 3">
    <name type="scientific">Kineosphaera limosa NBRC 100340</name>
    <dbReference type="NCBI Taxonomy" id="1184609"/>
    <lineage>
        <taxon>Bacteria</taxon>
        <taxon>Bacillati</taxon>
        <taxon>Actinomycetota</taxon>
        <taxon>Actinomycetes</taxon>
        <taxon>Micrococcales</taxon>
        <taxon>Dermatophilaceae</taxon>
        <taxon>Kineosphaera</taxon>
    </lineage>
</organism>